<dbReference type="Pfam" id="PF11754">
    <property type="entry name" value="Velvet"/>
    <property type="match status" value="1"/>
</dbReference>
<protein>
    <recommendedName>
        <fullName evidence="6">Velvet domain-containing protein</fullName>
    </recommendedName>
</protein>
<evidence type="ECO:0000256" key="1">
    <source>
        <dbReference type="ARBA" id="ARBA00004123"/>
    </source>
</evidence>
<feature type="region of interest" description="Disordered" evidence="5">
    <location>
        <begin position="1"/>
        <end position="48"/>
    </location>
</feature>
<dbReference type="Gene3D" id="2.60.40.3960">
    <property type="entry name" value="Velvet domain"/>
    <property type="match status" value="1"/>
</dbReference>
<dbReference type="PANTHER" id="PTHR33572:SF3">
    <property type="entry name" value="VELVET COMPLEX SUBUNIT B"/>
    <property type="match status" value="1"/>
</dbReference>
<dbReference type="AlphaFoldDB" id="A0A0C2YKF6"/>
<keyword evidence="3" id="KW-0804">Transcription</keyword>
<reference evidence="8" key="2">
    <citation type="submission" date="2015-01" db="EMBL/GenBank/DDBJ databases">
        <title>Evolutionary Origins and Diversification of the Mycorrhizal Mutualists.</title>
        <authorList>
            <consortium name="DOE Joint Genome Institute"/>
            <consortium name="Mycorrhizal Genomics Consortium"/>
            <person name="Kohler A."/>
            <person name="Kuo A."/>
            <person name="Nagy L.G."/>
            <person name="Floudas D."/>
            <person name="Copeland A."/>
            <person name="Barry K.W."/>
            <person name="Cichocki N."/>
            <person name="Veneault-Fourrey C."/>
            <person name="LaButti K."/>
            <person name="Lindquist E.A."/>
            <person name="Lipzen A."/>
            <person name="Lundell T."/>
            <person name="Morin E."/>
            <person name="Murat C."/>
            <person name="Riley R."/>
            <person name="Ohm R."/>
            <person name="Sun H."/>
            <person name="Tunlid A."/>
            <person name="Henrissat B."/>
            <person name="Grigoriev I.V."/>
            <person name="Hibbett D.S."/>
            <person name="Martin F."/>
        </authorList>
    </citation>
    <scope>NUCLEOTIDE SEQUENCE [LARGE SCALE GENOMIC DNA]</scope>
    <source>
        <strain evidence="8">h7</strain>
    </source>
</reference>
<feature type="compositionally biased region" description="Low complexity" evidence="5">
    <location>
        <begin position="162"/>
        <end position="185"/>
    </location>
</feature>
<dbReference type="InterPro" id="IPR021740">
    <property type="entry name" value="Velvet"/>
</dbReference>
<dbReference type="EMBL" id="KN831780">
    <property type="protein sequence ID" value="KIM41512.1"/>
    <property type="molecule type" value="Genomic_DNA"/>
</dbReference>
<dbReference type="InterPro" id="IPR037525">
    <property type="entry name" value="Velvet_dom"/>
</dbReference>
<sequence length="346" mass="38709">MYSRYELQTPSTSQPQIIPPNVRSRYTEPSSPSQLEHHEHGRGTGLIGQPIYFSTGPYSGRTIRMELQELQKAELGRKYARVDRRPLDPPPVVLLKMYEVEYAGTPRQVETEITYDDIQVLGLLCTVDLFPVPGPESDPISSSTHDRHKPRSAPSTQTSFYPNSSPPTSSTPYRQLSPQGSSLPSVSPPPRTPPVHFSGYIVPEESLSDAIHYVGDFPIKESSKMTQALVGATFIQPAVVDYQGSKAIVFAFADLAVKIEGSFILRYRVFDIYARTHRSDDLAITAETYGGTFRVYSTKEFPGLSASTELTKHLARWGLRLNIRESERRRKRRASGGRSPTPEYDT</sequence>
<dbReference type="Proteomes" id="UP000053424">
    <property type="component" value="Unassembled WGS sequence"/>
</dbReference>
<dbReference type="HOGENOM" id="CLU_044751_0_0_1"/>
<dbReference type="PROSITE" id="PS51821">
    <property type="entry name" value="VELVET"/>
    <property type="match status" value="1"/>
</dbReference>
<dbReference type="InterPro" id="IPR038491">
    <property type="entry name" value="Velvet_dom_sf"/>
</dbReference>
<feature type="compositionally biased region" description="Polar residues" evidence="5">
    <location>
        <begin position="1"/>
        <end position="16"/>
    </location>
</feature>
<organism evidence="7 8">
    <name type="scientific">Hebeloma cylindrosporum</name>
    <dbReference type="NCBI Taxonomy" id="76867"/>
    <lineage>
        <taxon>Eukaryota</taxon>
        <taxon>Fungi</taxon>
        <taxon>Dikarya</taxon>
        <taxon>Basidiomycota</taxon>
        <taxon>Agaricomycotina</taxon>
        <taxon>Agaricomycetes</taxon>
        <taxon>Agaricomycetidae</taxon>
        <taxon>Agaricales</taxon>
        <taxon>Agaricineae</taxon>
        <taxon>Hymenogastraceae</taxon>
        <taxon>Hebeloma</taxon>
    </lineage>
</organism>
<dbReference type="PANTHER" id="PTHR33572">
    <property type="entry name" value="SPORE DEVELOPMENT REGULATOR VOSA"/>
    <property type="match status" value="1"/>
</dbReference>
<reference evidence="7 8" key="1">
    <citation type="submission" date="2014-04" db="EMBL/GenBank/DDBJ databases">
        <authorList>
            <consortium name="DOE Joint Genome Institute"/>
            <person name="Kuo A."/>
            <person name="Gay G."/>
            <person name="Dore J."/>
            <person name="Kohler A."/>
            <person name="Nagy L.G."/>
            <person name="Floudas D."/>
            <person name="Copeland A."/>
            <person name="Barry K.W."/>
            <person name="Cichocki N."/>
            <person name="Veneault-Fourrey C."/>
            <person name="LaButti K."/>
            <person name="Lindquist E.A."/>
            <person name="Lipzen A."/>
            <person name="Lundell T."/>
            <person name="Morin E."/>
            <person name="Murat C."/>
            <person name="Sun H."/>
            <person name="Tunlid A."/>
            <person name="Henrissat B."/>
            <person name="Grigoriev I.V."/>
            <person name="Hibbett D.S."/>
            <person name="Martin F."/>
            <person name="Nordberg H.P."/>
            <person name="Cantor M.N."/>
            <person name="Hua S.X."/>
        </authorList>
    </citation>
    <scope>NUCLEOTIDE SEQUENCE [LARGE SCALE GENOMIC DNA]</scope>
    <source>
        <strain evidence="8">h7</strain>
    </source>
</reference>
<accession>A0A0C2YKF6</accession>
<evidence type="ECO:0000256" key="4">
    <source>
        <dbReference type="ARBA" id="ARBA00023242"/>
    </source>
</evidence>
<dbReference type="STRING" id="686832.A0A0C2YKF6"/>
<keyword evidence="4" id="KW-0539">Nucleus</keyword>
<feature type="region of interest" description="Disordered" evidence="5">
    <location>
        <begin position="135"/>
        <end position="198"/>
    </location>
</feature>
<keyword evidence="8" id="KW-1185">Reference proteome</keyword>
<evidence type="ECO:0000256" key="2">
    <source>
        <dbReference type="ARBA" id="ARBA00023015"/>
    </source>
</evidence>
<dbReference type="GO" id="GO:0005634">
    <property type="term" value="C:nucleus"/>
    <property type="evidence" value="ECO:0007669"/>
    <property type="project" value="UniProtKB-SubCell"/>
</dbReference>
<evidence type="ECO:0000313" key="7">
    <source>
        <dbReference type="EMBL" id="KIM41512.1"/>
    </source>
</evidence>
<evidence type="ECO:0000313" key="8">
    <source>
        <dbReference type="Proteomes" id="UP000053424"/>
    </source>
</evidence>
<evidence type="ECO:0000256" key="5">
    <source>
        <dbReference type="SAM" id="MobiDB-lite"/>
    </source>
</evidence>
<keyword evidence="2" id="KW-0805">Transcription regulation</keyword>
<feature type="domain" description="Velvet" evidence="6">
    <location>
        <begin position="60"/>
        <end position="324"/>
    </location>
</feature>
<evidence type="ECO:0000259" key="6">
    <source>
        <dbReference type="PROSITE" id="PS51821"/>
    </source>
</evidence>
<comment type="subcellular location">
    <subcellularLocation>
        <location evidence="1">Nucleus</location>
    </subcellularLocation>
</comment>
<proteinExistence type="predicted"/>
<evidence type="ECO:0000256" key="3">
    <source>
        <dbReference type="ARBA" id="ARBA00023163"/>
    </source>
</evidence>
<gene>
    <name evidence="7" type="ORF">M413DRAFT_150026</name>
</gene>
<dbReference type="OrthoDB" id="5599552at2759"/>
<name>A0A0C2YKF6_HEBCY</name>